<dbReference type="RefSeq" id="WP_069319503.1">
    <property type="nucleotide sequence ID" value="NZ_MDDS01000012.1"/>
</dbReference>
<evidence type="ECO:0000313" key="2">
    <source>
        <dbReference type="Proteomes" id="UP000094487"/>
    </source>
</evidence>
<proteinExistence type="predicted"/>
<accession>A0A1E3LYH0</accession>
<keyword evidence="2" id="KW-1185">Reference proteome</keyword>
<dbReference type="EMBL" id="MDDS01000012">
    <property type="protein sequence ID" value="ODP38764.1"/>
    <property type="molecule type" value="Genomic_DNA"/>
</dbReference>
<evidence type="ECO:0000313" key="1">
    <source>
        <dbReference type="EMBL" id="ODP38764.1"/>
    </source>
</evidence>
<name>A0A1E3LYH0_9SPHN</name>
<gene>
    <name evidence="1" type="ORF">BFL28_13265</name>
</gene>
<comment type="caution">
    <text evidence="1">The sequence shown here is derived from an EMBL/GenBank/DDBJ whole genome shotgun (WGS) entry which is preliminary data.</text>
</comment>
<reference evidence="1 2" key="1">
    <citation type="submission" date="2016-08" db="EMBL/GenBank/DDBJ databases">
        <title>Draft genome of the agarase producing Sphingomonas sp. MCT13.</title>
        <authorList>
            <person name="D'Andrea M.M."/>
            <person name="Rossolini G.M."/>
            <person name="Thaller M.C."/>
        </authorList>
    </citation>
    <scope>NUCLEOTIDE SEQUENCE [LARGE SCALE GENOMIC DNA]</scope>
    <source>
        <strain evidence="1 2">MCT13</strain>
    </source>
</reference>
<dbReference type="STRING" id="1888892.BFL28_13265"/>
<dbReference type="OrthoDB" id="1492425at2"/>
<organism evidence="1 2">
    <name type="scientific">Sphingomonas turrisvirgatae</name>
    <dbReference type="NCBI Taxonomy" id="1888892"/>
    <lineage>
        <taxon>Bacteria</taxon>
        <taxon>Pseudomonadati</taxon>
        <taxon>Pseudomonadota</taxon>
        <taxon>Alphaproteobacteria</taxon>
        <taxon>Sphingomonadales</taxon>
        <taxon>Sphingomonadaceae</taxon>
        <taxon>Sphingomonas</taxon>
    </lineage>
</organism>
<dbReference type="AlphaFoldDB" id="A0A1E3LYH0"/>
<sequence length="318" mass="35324">MKPIGERPLFTRDYADPARFEPAPGSSYIYGVTSEPRSEFALSLPRRFGSVRFVEVREGEPGTFETNVVGHERVPTRRRVPLEKFVGALGDGMVYLDITGLGHATWAPIVRVCIEIGRPLRVIYLEPDTYSESPAPDAGQIFDLSERIDGIAPIPLFASLDDRVEDEFCFVPLLGFEGVRLSHMLNEVQPLAKKVYPVIGVPGFRPHYPLDAYLGNATPLEKYKAARNLRFARSNCPFSLFYALEDIRERHPGQQIKVGLIGTKPHALGAILFALAHADEVEIVYDNVKRKVGRTAGTARCLVYGVSDFLQPVRKAAA</sequence>
<dbReference type="Proteomes" id="UP000094487">
    <property type="component" value="Unassembled WGS sequence"/>
</dbReference>
<protein>
    <submittedName>
        <fullName evidence="1">Uncharacterized protein</fullName>
    </submittedName>
</protein>